<dbReference type="EMBL" id="CP119075">
    <property type="protein sequence ID" value="WED66041.1"/>
    <property type="molecule type" value="Genomic_DNA"/>
</dbReference>
<dbReference type="InterPro" id="IPR003400">
    <property type="entry name" value="ExbD"/>
</dbReference>
<reference evidence="9" key="1">
    <citation type="submission" date="2023-03" db="EMBL/GenBank/DDBJ databases">
        <title>Lomoglobus Profundus gen. nov., sp. nov., a novel member of the phylum Verrucomicrobia, isolated from deep-marine sediment of South China Sea.</title>
        <authorList>
            <person name="Ahmad T."/>
            <person name="Ishaq S.E."/>
            <person name="Wang F."/>
        </authorList>
    </citation>
    <scope>NUCLEOTIDE SEQUENCE</scope>
    <source>
        <strain evidence="9">LMO-M01</strain>
    </source>
</reference>
<dbReference type="GO" id="GO:0005886">
    <property type="term" value="C:plasma membrane"/>
    <property type="evidence" value="ECO:0007669"/>
    <property type="project" value="UniProtKB-SubCell"/>
</dbReference>
<proteinExistence type="inferred from homology"/>
<evidence type="ECO:0000256" key="2">
    <source>
        <dbReference type="ARBA" id="ARBA00005811"/>
    </source>
</evidence>
<dbReference type="Proteomes" id="UP001218638">
    <property type="component" value="Chromosome"/>
</dbReference>
<dbReference type="GO" id="GO:0022857">
    <property type="term" value="F:transmembrane transporter activity"/>
    <property type="evidence" value="ECO:0007669"/>
    <property type="project" value="InterPro"/>
</dbReference>
<comment type="similarity">
    <text evidence="2 7">Belongs to the ExbD/TolR family.</text>
</comment>
<evidence type="ECO:0000256" key="4">
    <source>
        <dbReference type="ARBA" id="ARBA00022692"/>
    </source>
</evidence>
<dbReference type="Gene3D" id="3.30.420.270">
    <property type="match status" value="1"/>
</dbReference>
<dbReference type="PANTHER" id="PTHR30558">
    <property type="entry name" value="EXBD MEMBRANE COMPONENT OF PMF-DRIVEN MACROMOLECULE IMPORT SYSTEM"/>
    <property type="match status" value="1"/>
</dbReference>
<keyword evidence="6 8" id="KW-0472">Membrane</keyword>
<evidence type="ECO:0000313" key="9">
    <source>
        <dbReference type="EMBL" id="WED66041.1"/>
    </source>
</evidence>
<organism evidence="9 10">
    <name type="scientific">Synoicihabitans lomoniglobus</name>
    <dbReference type="NCBI Taxonomy" id="2909285"/>
    <lineage>
        <taxon>Bacteria</taxon>
        <taxon>Pseudomonadati</taxon>
        <taxon>Verrucomicrobiota</taxon>
        <taxon>Opitutia</taxon>
        <taxon>Opitutales</taxon>
        <taxon>Opitutaceae</taxon>
        <taxon>Synoicihabitans</taxon>
    </lineage>
</organism>
<gene>
    <name evidence="9" type="ORF">PXH66_04155</name>
</gene>
<accession>A0AAF0CQ71</accession>
<keyword evidence="3" id="KW-1003">Cell membrane</keyword>
<keyword evidence="5 8" id="KW-1133">Transmembrane helix</keyword>
<feature type="transmembrane region" description="Helical" evidence="8">
    <location>
        <begin position="22"/>
        <end position="43"/>
    </location>
</feature>
<sequence>MAGGGKTQKLTEEHAKEARIEIIPLIDVIFFLLATFVLFTLSLNRIQSIPINLPQAVPPRPNQNDDDKPITLQVSDSGNYYWNQELITMAEVKYRLSKYVEEPNPRVLLTSDDLAKYGETIKILDAVRDAGIKQVSFETVYRPTGR</sequence>
<evidence type="ECO:0000256" key="8">
    <source>
        <dbReference type="SAM" id="Phobius"/>
    </source>
</evidence>
<evidence type="ECO:0000256" key="5">
    <source>
        <dbReference type="ARBA" id="ARBA00022989"/>
    </source>
</evidence>
<dbReference type="GO" id="GO:0015031">
    <property type="term" value="P:protein transport"/>
    <property type="evidence" value="ECO:0007669"/>
    <property type="project" value="UniProtKB-KW"/>
</dbReference>
<evidence type="ECO:0000256" key="7">
    <source>
        <dbReference type="RuleBase" id="RU003879"/>
    </source>
</evidence>
<keyword evidence="10" id="KW-1185">Reference proteome</keyword>
<evidence type="ECO:0000256" key="1">
    <source>
        <dbReference type="ARBA" id="ARBA00004162"/>
    </source>
</evidence>
<comment type="subcellular location">
    <subcellularLocation>
        <location evidence="1">Cell membrane</location>
        <topology evidence="1">Single-pass membrane protein</topology>
    </subcellularLocation>
    <subcellularLocation>
        <location evidence="7">Cell membrane</location>
        <topology evidence="7">Single-pass type II membrane protein</topology>
    </subcellularLocation>
</comment>
<dbReference type="Pfam" id="PF02472">
    <property type="entry name" value="ExbD"/>
    <property type="match status" value="1"/>
</dbReference>
<evidence type="ECO:0000313" key="10">
    <source>
        <dbReference type="Proteomes" id="UP001218638"/>
    </source>
</evidence>
<dbReference type="KEGG" id="slom:PXH66_04155"/>
<dbReference type="RefSeq" id="WP_330931231.1">
    <property type="nucleotide sequence ID" value="NZ_CP119075.1"/>
</dbReference>
<evidence type="ECO:0000256" key="3">
    <source>
        <dbReference type="ARBA" id="ARBA00022475"/>
    </source>
</evidence>
<name>A0AAF0CQ71_9BACT</name>
<evidence type="ECO:0000256" key="6">
    <source>
        <dbReference type="ARBA" id="ARBA00023136"/>
    </source>
</evidence>
<dbReference type="AlphaFoldDB" id="A0AAF0CQ71"/>
<protein>
    <submittedName>
        <fullName evidence="9">Biopolymer transporter ExbD</fullName>
    </submittedName>
</protein>
<keyword evidence="4 7" id="KW-0812">Transmembrane</keyword>
<keyword evidence="7" id="KW-0813">Transport</keyword>
<keyword evidence="7" id="KW-0653">Protein transport</keyword>